<name>A0ABU9UC35_9SPIR</name>
<dbReference type="RefSeq" id="WP_420069671.1">
    <property type="nucleotide sequence ID" value="NZ_JBCHKQ010000002.1"/>
</dbReference>
<evidence type="ECO:0008006" key="3">
    <source>
        <dbReference type="Google" id="ProtNLM"/>
    </source>
</evidence>
<proteinExistence type="predicted"/>
<organism evidence="1 2">
    <name type="scientific">Rarispira pelagica</name>
    <dbReference type="NCBI Taxonomy" id="3141764"/>
    <lineage>
        <taxon>Bacteria</taxon>
        <taxon>Pseudomonadati</taxon>
        <taxon>Spirochaetota</taxon>
        <taxon>Spirochaetia</taxon>
        <taxon>Winmispirales</taxon>
        <taxon>Winmispiraceae</taxon>
        <taxon>Rarispira</taxon>
    </lineage>
</organism>
<reference evidence="1 2" key="1">
    <citation type="submission" date="2024-03" db="EMBL/GenBank/DDBJ databases">
        <title>Ignisphaera cupida sp. nov., a hyperthermophilic hydrolytic archaeon from a hot spring of Kamchatka, and proposal of Ignisphaeraceae fam. nov.</title>
        <authorList>
            <person name="Podosokorskaya O.A."/>
            <person name="Elcheninov A.G."/>
            <person name="Maltseva A.I."/>
            <person name="Zayulina K.S."/>
            <person name="Novikov A."/>
            <person name="Merkel A.Y."/>
        </authorList>
    </citation>
    <scope>NUCLEOTIDE SEQUENCE [LARGE SCALE GENOMIC DNA]</scope>
    <source>
        <strain evidence="1 2">38H-sp</strain>
    </source>
</reference>
<keyword evidence="2" id="KW-1185">Reference proteome</keyword>
<evidence type="ECO:0000313" key="1">
    <source>
        <dbReference type="EMBL" id="MEM5948225.1"/>
    </source>
</evidence>
<dbReference type="EMBL" id="JBCHKQ010000002">
    <property type="protein sequence ID" value="MEM5948225.1"/>
    <property type="molecule type" value="Genomic_DNA"/>
</dbReference>
<dbReference type="Proteomes" id="UP001466331">
    <property type="component" value="Unassembled WGS sequence"/>
</dbReference>
<protein>
    <recommendedName>
        <fullName evidence="3">Phage protein</fullName>
    </recommendedName>
</protein>
<sequence length="72" mass="8495">MKEREDIELLLETTKKLVSAIEGAPYPQHIKNELYDIWYENAVIKVGEALYVLNTMFGKYHSRYADDEQEDK</sequence>
<evidence type="ECO:0000313" key="2">
    <source>
        <dbReference type="Proteomes" id="UP001466331"/>
    </source>
</evidence>
<gene>
    <name evidence="1" type="ORF">WKV44_06690</name>
</gene>
<comment type="caution">
    <text evidence="1">The sequence shown here is derived from an EMBL/GenBank/DDBJ whole genome shotgun (WGS) entry which is preliminary data.</text>
</comment>
<accession>A0ABU9UC35</accession>